<organism evidence="2 3">
    <name type="scientific">Candidatus Aphodosoma intestinipullorum</name>
    <dbReference type="NCBI Taxonomy" id="2840674"/>
    <lineage>
        <taxon>Bacteria</taxon>
        <taxon>Pseudomonadati</taxon>
        <taxon>Bacteroidota</taxon>
        <taxon>Bacteroidia</taxon>
        <taxon>Bacteroidales</taxon>
        <taxon>Candidatus Aphodosoma</taxon>
    </lineage>
</organism>
<proteinExistence type="predicted"/>
<dbReference type="Pfam" id="PF15515">
    <property type="entry name" value="MvaI_BcnI"/>
    <property type="match status" value="1"/>
</dbReference>
<reference evidence="2" key="1">
    <citation type="submission" date="2020-10" db="EMBL/GenBank/DDBJ databases">
        <authorList>
            <person name="Gilroy R."/>
        </authorList>
    </citation>
    <scope>NUCLEOTIDE SEQUENCE</scope>
    <source>
        <strain evidence="2">3924</strain>
    </source>
</reference>
<feature type="domain" description="MvaI/BcnI restriction endonuclease" evidence="1">
    <location>
        <begin position="3"/>
        <end position="63"/>
    </location>
</feature>
<evidence type="ECO:0000313" key="2">
    <source>
        <dbReference type="EMBL" id="MBO8439175.1"/>
    </source>
</evidence>
<dbReference type="AlphaFoldDB" id="A0A940DHW2"/>
<dbReference type="Proteomes" id="UP000712007">
    <property type="component" value="Unassembled WGS sequence"/>
</dbReference>
<reference evidence="2" key="2">
    <citation type="journal article" date="2021" name="PeerJ">
        <title>Extensive microbial diversity within the chicken gut microbiome revealed by metagenomics and culture.</title>
        <authorList>
            <person name="Gilroy R."/>
            <person name="Ravi A."/>
            <person name="Getino M."/>
            <person name="Pursley I."/>
            <person name="Horton D.L."/>
            <person name="Alikhan N.F."/>
            <person name="Baker D."/>
            <person name="Gharbi K."/>
            <person name="Hall N."/>
            <person name="Watson M."/>
            <person name="Adriaenssens E.M."/>
            <person name="Foster-Nyarko E."/>
            <person name="Jarju S."/>
            <person name="Secka A."/>
            <person name="Antonio M."/>
            <person name="Oren A."/>
            <person name="Chaudhuri R.R."/>
            <person name="La Ragione R."/>
            <person name="Hildebrand F."/>
            <person name="Pallen M.J."/>
        </authorList>
    </citation>
    <scope>NUCLEOTIDE SEQUENCE</scope>
    <source>
        <strain evidence="2">3924</strain>
    </source>
</reference>
<dbReference type="InterPro" id="IPR029127">
    <property type="entry name" value="MvaI_BcnI"/>
</dbReference>
<accession>A0A940DHW2</accession>
<evidence type="ECO:0000259" key="1">
    <source>
        <dbReference type="Pfam" id="PF15515"/>
    </source>
</evidence>
<dbReference type="Gene3D" id="3.30.70.3570">
    <property type="entry name" value="MvaI/BcnI restriction endonuclease, recognition domain"/>
    <property type="match status" value="1"/>
</dbReference>
<dbReference type="InterPro" id="IPR043005">
    <property type="entry name" value="MvaI_BcnI_rec"/>
</dbReference>
<dbReference type="EMBL" id="JADIMV010000018">
    <property type="protein sequence ID" value="MBO8439175.1"/>
    <property type="molecule type" value="Genomic_DNA"/>
</dbReference>
<gene>
    <name evidence="2" type="ORF">IAC51_00815</name>
</gene>
<sequence length="70" mass="8126">MNFFNKAEIYANPNLSKFLSLIDSGHIMYDIRIGSYKSGKHFGKTHDHGSGFRILESNLRLLFERHINID</sequence>
<evidence type="ECO:0000313" key="3">
    <source>
        <dbReference type="Proteomes" id="UP000712007"/>
    </source>
</evidence>
<protein>
    <recommendedName>
        <fullName evidence="1">MvaI/BcnI restriction endonuclease domain-containing protein</fullName>
    </recommendedName>
</protein>
<name>A0A940DHW2_9BACT</name>
<comment type="caution">
    <text evidence="2">The sequence shown here is derived from an EMBL/GenBank/DDBJ whole genome shotgun (WGS) entry which is preliminary data.</text>
</comment>